<dbReference type="GO" id="GO:0042802">
    <property type="term" value="F:identical protein binding"/>
    <property type="evidence" value="ECO:0007669"/>
    <property type="project" value="TreeGrafter"/>
</dbReference>
<dbReference type="InterPro" id="IPR012003">
    <property type="entry name" value="ATP_PFK_prok-type"/>
</dbReference>
<evidence type="ECO:0000256" key="2">
    <source>
        <dbReference type="ARBA" id="ARBA00004496"/>
    </source>
</evidence>
<feature type="binding site" description="in other chain" evidence="10">
    <location>
        <begin position="142"/>
        <end position="144"/>
    </location>
    <ligand>
        <name>substrate</name>
        <note>ligand shared between dimeric partners</note>
    </ligand>
</feature>
<dbReference type="FunFam" id="3.40.50.460:FF:000002">
    <property type="entry name" value="ATP-dependent 6-phosphofructokinase"/>
    <property type="match status" value="1"/>
</dbReference>
<accession>K9H772</accession>
<dbReference type="GO" id="GO:0005524">
    <property type="term" value="F:ATP binding"/>
    <property type="evidence" value="ECO:0007669"/>
    <property type="project" value="UniProtKB-KW"/>
</dbReference>
<dbReference type="AlphaFoldDB" id="K9H772"/>
<comment type="subunit">
    <text evidence="10">Homodimer or homotetramer.</text>
</comment>
<dbReference type="EC" id="2.7.1.11" evidence="10"/>
<dbReference type="GO" id="GO:0005945">
    <property type="term" value="C:6-phosphofructokinase complex"/>
    <property type="evidence" value="ECO:0007669"/>
    <property type="project" value="TreeGrafter"/>
</dbReference>
<dbReference type="OrthoDB" id="9802503at2"/>
<dbReference type="GO" id="GO:0048029">
    <property type="term" value="F:monosaccharide binding"/>
    <property type="evidence" value="ECO:0007669"/>
    <property type="project" value="TreeGrafter"/>
</dbReference>
<dbReference type="GO" id="GO:0070095">
    <property type="term" value="F:fructose-6-phosphate binding"/>
    <property type="evidence" value="ECO:0007669"/>
    <property type="project" value="TreeGrafter"/>
</dbReference>
<feature type="binding site" evidence="10">
    <location>
        <begin position="81"/>
        <end position="82"/>
    </location>
    <ligand>
        <name>ATP</name>
        <dbReference type="ChEBI" id="CHEBI:30616"/>
    </ligand>
</feature>
<keyword evidence="5 10" id="KW-0808">Transferase</keyword>
<feature type="binding site" evidence="10">
    <location>
        <position position="281"/>
    </location>
    <ligand>
        <name>substrate</name>
        <note>ligand shared between dimeric partners</note>
    </ligand>
</feature>
<dbReference type="STRING" id="1238182.C882_2765"/>
<feature type="binding site" evidence="10">
    <location>
        <begin position="118"/>
        <end position="121"/>
    </location>
    <ligand>
        <name>ATP</name>
        <dbReference type="ChEBI" id="CHEBI:30616"/>
    </ligand>
</feature>
<evidence type="ECO:0000313" key="13">
    <source>
        <dbReference type="EMBL" id="EKV26473.1"/>
    </source>
</evidence>
<keyword evidence="10" id="KW-0067">ATP-binding</keyword>
<keyword evidence="6 10" id="KW-0479">Metal-binding</keyword>
<dbReference type="GO" id="GO:0047334">
    <property type="term" value="F:diphosphate-fructose-6-phosphate 1-phosphotransferase activity"/>
    <property type="evidence" value="ECO:0007669"/>
    <property type="project" value="InterPro"/>
</dbReference>
<evidence type="ECO:0000256" key="11">
    <source>
        <dbReference type="SAM" id="MobiDB-lite"/>
    </source>
</evidence>
<dbReference type="SUPFAM" id="SSF53784">
    <property type="entry name" value="Phosphofructokinase"/>
    <property type="match status" value="1"/>
</dbReference>
<dbReference type="GO" id="GO:0061621">
    <property type="term" value="P:canonical glycolysis"/>
    <property type="evidence" value="ECO:0007669"/>
    <property type="project" value="TreeGrafter"/>
</dbReference>
<dbReference type="InterPro" id="IPR022953">
    <property type="entry name" value="ATP_PFK"/>
</dbReference>
<dbReference type="InterPro" id="IPR000023">
    <property type="entry name" value="Phosphofructokinase_dom"/>
</dbReference>
<comment type="cofactor">
    <cofactor evidence="1 10">
        <name>Mg(2+)</name>
        <dbReference type="ChEBI" id="CHEBI:18420"/>
    </cofactor>
</comment>
<dbReference type="GO" id="GO:0016208">
    <property type="term" value="F:AMP binding"/>
    <property type="evidence" value="ECO:0007669"/>
    <property type="project" value="TreeGrafter"/>
</dbReference>
<evidence type="ECO:0000256" key="10">
    <source>
        <dbReference type="HAMAP-Rule" id="MF_01976"/>
    </source>
</evidence>
<dbReference type="EMBL" id="ANHY01000030">
    <property type="protein sequence ID" value="EKV26473.1"/>
    <property type="molecule type" value="Genomic_DNA"/>
</dbReference>
<dbReference type="PRINTS" id="PR00476">
    <property type="entry name" value="PHFRCTKINASE"/>
</dbReference>
<evidence type="ECO:0000256" key="1">
    <source>
        <dbReference type="ARBA" id="ARBA00001946"/>
    </source>
</evidence>
<name>K9H772_9PROT</name>
<feature type="binding site" description="in other chain" evidence="10">
    <location>
        <begin position="186"/>
        <end position="188"/>
    </location>
    <ligand>
        <name>substrate</name>
        <note>ligand shared between dimeric partners</note>
    </ligand>
</feature>
<dbReference type="PROSITE" id="PS00433">
    <property type="entry name" value="PHOSPHOFRUCTOKINASE"/>
    <property type="match status" value="1"/>
</dbReference>
<dbReference type="PANTHER" id="PTHR13697:SF52">
    <property type="entry name" value="ATP-DEPENDENT 6-PHOSPHOFRUCTOKINASE 3"/>
    <property type="match status" value="1"/>
</dbReference>
<keyword evidence="4 10" id="KW-0963">Cytoplasm</keyword>
<gene>
    <name evidence="10" type="primary">pfkA</name>
    <name evidence="13" type="ORF">C882_2765</name>
</gene>
<feature type="domain" description="Phosphofructokinase" evidence="12">
    <location>
        <begin position="7"/>
        <end position="313"/>
    </location>
</feature>
<evidence type="ECO:0000256" key="6">
    <source>
        <dbReference type="ARBA" id="ARBA00022723"/>
    </source>
</evidence>
<feature type="binding site" description="in other chain" evidence="10">
    <location>
        <begin position="287"/>
        <end position="290"/>
    </location>
    <ligand>
        <name>substrate</name>
        <note>ligand shared between dimeric partners</note>
    </ligand>
</feature>
<comment type="catalytic activity">
    <reaction evidence="10">
        <text>beta-D-fructose 6-phosphate + ATP = beta-D-fructose 1,6-bisphosphate + ADP + H(+)</text>
        <dbReference type="Rhea" id="RHEA:16109"/>
        <dbReference type="ChEBI" id="CHEBI:15378"/>
        <dbReference type="ChEBI" id="CHEBI:30616"/>
        <dbReference type="ChEBI" id="CHEBI:32966"/>
        <dbReference type="ChEBI" id="CHEBI:57634"/>
        <dbReference type="ChEBI" id="CHEBI:456216"/>
        <dbReference type="EC" id="2.7.1.11"/>
    </reaction>
</comment>
<keyword evidence="8 10" id="KW-0460">Magnesium</keyword>
<reference evidence="13 14" key="1">
    <citation type="journal article" date="2013" name="Genome Announc.">
        <title>Draft Genome Sequence of an Alphaproteobacterium, Caenispirillum salinarum AK4(T), Isolated from a Solar Saltern.</title>
        <authorList>
            <person name="Khatri I."/>
            <person name="Singh A."/>
            <person name="Korpole S."/>
            <person name="Pinnaka A.K."/>
            <person name="Subramanian S."/>
        </authorList>
    </citation>
    <scope>NUCLEOTIDE SEQUENCE [LARGE SCALE GENOMIC DNA]</scope>
    <source>
        <strain evidence="13 14">AK4</strain>
    </source>
</reference>
<keyword evidence="9 10" id="KW-0324">Glycolysis</keyword>
<dbReference type="Proteomes" id="UP000009881">
    <property type="component" value="Unassembled WGS sequence"/>
</dbReference>
<feature type="site" description="Important for substrate specificity; cannot use PPi as phosphoryl donor" evidence="10">
    <location>
        <position position="120"/>
    </location>
</feature>
<dbReference type="eggNOG" id="COG0205">
    <property type="taxonomic scope" value="Bacteria"/>
</dbReference>
<dbReference type="GO" id="GO:0003872">
    <property type="term" value="F:6-phosphofructokinase activity"/>
    <property type="evidence" value="ECO:0007669"/>
    <property type="project" value="UniProtKB-UniRule"/>
</dbReference>
<feature type="binding site" description="in other chain" evidence="10">
    <location>
        <position position="240"/>
    </location>
    <ligand>
        <name>substrate</name>
        <note>ligand shared between dimeric partners</note>
    </ligand>
</feature>
<feature type="binding site" evidence="10">
    <location>
        <position position="179"/>
    </location>
    <ligand>
        <name>substrate</name>
        <note>ligand shared between dimeric partners</note>
    </ligand>
</feature>
<comment type="similarity">
    <text evidence="10">Belongs to the phosphofructokinase type A (PFKA) family. Mixed-substrate PFK group III subfamily.</text>
</comment>
<dbReference type="GO" id="GO:0030388">
    <property type="term" value="P:fructose 1,6-bisphosphate metabolic process"/>
    <property type="evidence" value="ECO:0007669"/>
    <property type="project" value="TreeGrafter"/>
</dbReference>
<feature type="binding site" evidence="10">
    <location>
        <position position="119"/>
    </location>
    <ligand>
        <name>Mg(2+)</name>
        <dbReference type="ChEBI" id="CHEBI:18420"/>
        <note>catalytic</note>
    </ligand>
</feature>
<dbReference type="Gene3D" id="3.40.50.460">
    <property type="entry name" value="Phosphofructokinase domain"/>
    <property type="match status" value="1"/>
</dbReference>
<dbReference type="GO" id="GO:0046872">
    <property type="term" value="F:metal ion binding"/>
    <property type="evidence" value="ECO:0007669"/>
    <property type="project" value="UniProtKB-KW"/>
</dbReference>
<evidence type="ECO:0000256" key="8">
    <source>
        <dbReference type="ARBA" id="ARBA00022842"/>
    </source>
</evidence>
<comment type="caution">
    <text evidence="13">The sequence shown here is derived from an EMBL/GenBank/DDBJ whole genome shotgun (WGS) entry which is preliminary data.</text>
</comment>
<dbReference type="GO" id="GO:0006002">
    <property type="term" value="P:fructose 6-phosphate metabolic process"/>
    <property type="evidence" value="ECO:0007669"/>
    <property type="project" value="InterPro"/>
</dbReference>
<protein>
    <recommendedName>
        <fullName evidence="10">ATP-dependent 6-phosphofructokinase</fullName>
        <shortName evidence="10">ATP-PFK</shortName>
        <shortName evidence="10">Phosphofructokinase</shortName>
        <ecNumber evidence="10">2.7.1.11</ecNumber>
    </recommendedName>
    <alternativeName>
        <fullName evidence="10">Phosphohexokinase</fullName>
    </alternativeName>
</protein>
<comment type="pathway">
    <text evidence="3 10">Carbohydrate degradation; glycolysis; D-glyceraldehyde 3-phosphate and glycerone phosphate from D-glucose: step 3/4.</text>
</comment>
<dbReference type="InterPro" id="IPR015912">
    <property type="entry name" value="Phosphofructokinase_CS"/>
</dbReference>
<evidence type="ECO:0000313" key="14">
    <source>
        <dbReference type="Proteomes" id="UP000009881"/>
    </source>
</evidence>
<dbReference type="HAMAP" id="MF_01976">
    <property type="entry name" value="Phosphofructokinase_III"/>
    <property type="match status" value="1"/>
</dbReference>
<dbReference type="PANTHER" id="PTHR13697">
    <property type="entry name" value="PHOSPHOFRUCTOKINASE"/>
    <property type="match status" value="1"/>
</dbReference>
<comment type="subcellular location">
    <subcellularLocation>
        <location evidence="2 10">Cytoplasm</location>
    </subcellularLocation>
</comment>
<evidence type="ECO:0000259" key="12">
    <source>
        <dbReference type="Pfam" id="PF00365"/>
    </source>
</evidence>
<comment type="function">
    <text evidence="10">Catalyzes the phosphorylation of D-fructose 6-phosphate to fructose 1,6-bisphosphate by ATP, the first committing step of glycolysis.</text>
</comment>
<keyword evidence="10" id="KW-0547">Nucleotide-binding</keyword>
<dbReference type="InterPro" id="IPR035966">
    <property type="entry name" value="PKF_sf"/>
</dbReference>
<evidence type="ECO:0000256" key="7">
    <source>
        <dbReference type="ARBA" id="ARBA00022777"/>
    </source>
</evidence>
<dbReference type="Gene3D" id="3.40.50.450">
    <property type="match status" value="1"/>
</dbReference>
<dbReference type="Pfam" id="PF00365">
    <property type="entry name" value="PFK"/>
    <property type="match status" value="1"/>
</dbReference>
<dbReference type="PATRIC" id="fig|1238182.3.peg.4316"/>
<dbReference type="PIRSF" id="PIRSF000532">
    <property type="entry name" value="ATP_PFK_prok"/>
    <property type="match status" value="1"/>
</dbReference>
<feature type="binding site" evidence="10">
    <location>
        <position position="15"/>
    </location>
    <ligand>
        <name>ATP</name>
        <dbReference type="ChEBI" id="CHEBI:30616"/>
    </ligand>
</feature>
<evidence type="ECO:0000256" key="3">
    <source>
        <dbReference type="ARBA" id="ARBA00004679"/>
    </source>
</evidence>
<dbReference type="NCBIfam" id="NF010674">
    <property type="entry name" value="PRK14071.1"/>
    <property type="match status" value="1"/>
</dbReference>
<feature type="region of interest" description="Disordered" evidence="11">
    <location>
        <begin position="372"/>
        <end position="393"/>
    </location>
</feature>
<evidence type="ECO:0000256" key="9">
    <source>
        <dbReference type="ARBA" id="ARBA00023152"/>
    </source>
</evidence>
<sequence length="393" mass="41513">MAKPIKRIGVLTSGGDCAGLNAVIRAVAYRAIRTYGWEVFGIVDGTMGLMNRPLQYRTLDLHFFTGNHLREGGTMLGTTNKGDPFNFPMPDGSKKDRSQDFVEGVKLLGLDALVVIGGDGSMNIVSRLCAAGNIGMVGVPKTIDNDVHCTDTSVGFSTAANVVTEALDRLQPTAASHHRVMILEVMGRDAGHIALNAGISGGADVVLVPEVPYSLEGVADKIKEVLHGEGRSHALVVVAEGCKTADGETPTISYAGGQKRYGGIGHYLTEHIADLTGAETRVTILGHVQRGGTPSMHDRLLASAFGVHAVDLVAQRKFGKMVAWRDRGVVEVPLDAVTIGPRSLDPNGTLMHTARGLGIYCGDFERLDDDAVSPDECGSATPVDPNLAGPEKI</sequence>
<organism evidence="13 14">
    <name type="scientific">Caenispirillum salinarum AK4</name>
    <dbReference type="NCBI Taxonomy" id="1238182"/>
    <lineage>
        <taxon>Bacteria</taxon>
        <taxon>Pseudomonadati</taxon>
        <taxon>Pseudomonadota</taxon>
        <taxon>Alphaproteobacteria</taxon>
        <taxon>Rhodospirillales</taxon>
        <taxon>Novispirillaceae</taxon>
        <taxon>Caenispirillum</taxon>
    </lineage>
</organism>
<evidence type="ECO:0000256" key="5">
    <source>
        <dbReference type="ARBA" id="ARBA00022679"/>
    </source>
</evidence>
<keyword evidence="14" id="KW-1185">Reference proteome</keyword>
<evidence type="ECO:0000256" key="4">
    <source>
        <dbReference type="ARBA" id="ARBA00022490"/>
    </source>
</evidence>
<dbReference type="RefSeq" id="WP_009542756.1">
    <property type="nucleotide sequence ID" value="NZ_ANHY01000030.1"/>
</dbReference>
<dbReference type="NCBIfam" id="NF002872">
    <property type="entry name" value="PRK03202.1"/>
    <property type="match status" value="1"/>
</dbReference>
<proteinExistence type="inferred from homology"/>
<dbReference type="UniPathway" id="UPA00109">
    <property type="reaction ID" value="UER00182"/>
</dbReference>
<keyword evidence="7 10" id="KW-0418">Kinase</keyword>
<dbReference type="InterPro" id="IPR012829">
    <property type="entry name" value="Phosphofructokinase_III"/>
</dbReference>
<comment type="caution">
    <text evidence="10">Lacks conserved residue(s) required for the propagation of feature annotation.</text>
</comment>
<feature type="active site" description="Proton acceptor" evidence="10">
    <location>
        <position position="144"/>
    </location>
</feature>